<dbReference type="Proteomes" id="UP000239649">
    <property type="component" value="Unassembled WGS sequence"/>
</dbReference>
<feature type="repeat" description="RCC1" evidence="2">
    <location>
        <begin position="113"/>
        <end position="158"/>
    </location>
</feature>
<dbReference type="Pfam" id="PF25390">
    <property type="entry name" value="WD40_RLD"/>
    <property type="match status" value="1"/>
</dbReference>
<comment type="caution">
    <text evidence="4">The sequence shown here is derived from an EMBL/GenBank/DDBJ whole genome shotgun (WGS) entry which is preliminary data.</text>
</comment>
<feature type="repeat" description="RCC1" evidence="2">
    <location>
        <begin position="326"/>
        <end position="376"/>
    </location>
</feature>
<feature type="repeat" description="RCC1" evidence="2">
    <location>
        <begin position="272"/>
        <end position="325"/>
    </location>
</feature>
<protein>
    <submittedName>
        <fullName evidence="4">Cell wall anchor</fullName>
    </submittedName>
</protein>
<dbReference type="PRINTS" id="PR00633">
    <property type="entry name" value="RCCNDNSATION"/>
</dbReference>
<evidence type="ECO:0000313" key="5">
    <source>
        <dbReference type="Proteomes" id="UP000239649"/>
    </source>
</evidence>
<evidence type="ECO:0000256" key="2">
    <source>
        <dbReference type="PROSITE-ProRule" id="PRU00235"/>
    </source>
</evidence>
<dbReference type="InterPro" id="IPR051210">
    <property type="entry name" value="Ub_ligase/GEF_domain"/>
</dbReference>
<evidence type="ECO:0000313" key="4">
    <source>
        <dbReference type="EMBL" id="PSC68352.1"/>
    </source>
</evidence>
<keyword evidence="1" id="KW-0677">Repeat</keyword>
<organism evidence="4 5">
    <name type="scientific">Micractinium conductrix</name>
    <dbReference type="NCBI Taxonomy" id="554055"/>
    <lineage>
        <taxon>Eukaryota</taxon>
        <taxon>Viridiplantae</taxon>
        <taxon>Chlorophyta</taxon>
        <taxon>core chlorophytes</taxon>
        <taxon>Trebouxiophyceae</taxon>
        <taxon>Chlorellales</taxon>
        <taxon>Chlorellaceae</taxon>
        <taxon>Chlorella clade</taxon>
        <taxon>Micractinium</taxon>
    </lineage>
</organism>
<keyword evidence="5" id="KW-1185">Reference proteome</keyword>
<gene>
    <name evidence="4" type="ORF">C2E20_8057</name>
</gene>
<dbReference type="PANTHER" id="PTHR22870:SF408">
    <property type="entry name" value="OS09G0560450 PROTEIN"/>
    <property type="match status" value="1"/>
</dbReference>
<dbReference type="PROSITE" id="PS00626">
    <property type="entry name" value="RCC1_2"/>
    <property type="match status" value="2"/>
</dbReference>
<dbReference type="EMBL" id="LHPF02000038">
    <property type="protein sequence ID" value="PSC68352.1"/>
    <property type="molecule type" value="Genomic_DNA"/>
</dbReference>
<feature type="repeat" description="RCC1" evidence="2">
    <location>
        <begin position="219"/>
        <end position="271"/>
    </location>
</feature>
<dbReference type="Gene3D" id="2.130.10.30">
    <property type="entry name" value="Regulator of chromosome condensation 1/beta-lactamase-inhibitor protein II"/>
    <property type="match status" value="3"/>
</dbReference>
<dbReference type="InterPro" id="IPR000408">
    <property type="entry name" value="Reg_chr_condens"/>
</dbReference>
<reference evidence="4 5" key="1">
    <citation type="journal article" date="2018" name="Plant J.">
        <title>Genome sequences of Chlorella sorokiniana UTEX 1602 and Micractinium conductrix SAG 241.80: implications to maltose excretion by a green alga.</title>
        <authorList>
            <person name="Arriola M.B."/>
            <person name="Velmurugan N."/>
            <person name="Zhang Y."/>
            <person name="Plunkett M.H."/>
            <person name="Hondzo H."/>
            <person name="Barney B.M."/>
        </authorList>
    </citation>
    <scope>NUCLEOTIDE SEQUENCE [LARGE SCALE GENOMIC DNA]</scope>
    <source>
        <strain evidence="4 5">SAG 241.80</strain>
    </source>
</reference>
<dbReference type="InterPro" id="IPR009091">
    <property type="entry name" value="RCC1/BLIP-II"/>
</dbReference>
<name>A0A2P6V2P5_9CHLO</name>
<feature type="repeat" description="RCC1" evidence="2">
    <location>
        <begin position="159"/>
        <end position="218"/>
    </location>
</feature>
<dbReference type="OrthoDB" id="512027at2759"/>
<proteinExistence type="predicted"/>
<dbReference type="AlphaFoldDB" id="A0A2P6V2P5"/>
<evidence type="ECO:0000259" key="3">
    <source>
        <dbReference type="Pfam" id="PF25390"/>
    </source>
</evidence>
<sequence length="376" mass="36977">MPLLLHCGFLANQPQPEGSEPNNCHELASATPVPATAPLALAKPAAGGWGFALAASGEDRVFAWGVNAATVLSKAGGNEDGVDPAVLEEVATGGPIVALAAGFDHGLLVGEGGKVAVFGPAHRPAGAAPGLFLAPVPFKVAVVQVAAGEHHSLALTASGDVYAWGSNAEGQLGEGTTSASSAPVLVAGPGCGARDVGLLQPVTAIAAGARHSACINAMGQCLVWGWSLQGQCGTGRAVSSVPTPTIVIALGPLKCTSVAAGQGHTVAATEGGDVYGWGANGDGQLGNGSDVSALQPTLVESPALEGETVSKVAAGARHTLALCSSGKAFAWGWGAFGQLGSGAYASSALPVPVAVPEGAKVTDLSAGWWHSLFLTA</sequence>
<dbReference type="PROSITE" id="PS50012">
    <property type="entry name" value="RCC1_3"/>
    <property type="match status" value="6"/>
</dbReference>
<dbReference type="SUPFAM" id="SSF50985">
    <property type="entry name" value="RCC1/BLIP-II"/>
    <property type="match status" value="1"/>
</dbReference>
<accession>A0A2P6V2P5</accession>
<feature type="repeat" description="RCC1" evidence="2">
    <location>
        <begin position="59"/>
        <end position="112"/>
    </location>
</feature>
<feature type="domain" description="RCC1-like" evidence="3">
    <location>
        <begin position="39"/>
        <end position="373"/>
    </location>
</feature>
<dbReference type="PANTHER" id="PTHR22870">
    <property type="entry name" value="REGULATOR OF CHROMOSOME CONDENSATION"/>
    <property type="match status" value="1"/>
</dbReference>
<evidence type="ECO:0000256" key="1">
    <source>
        <dbReference type="ARBA" id="ARBA00022737"/>
    </source>
</evidence>
<dbReference type="STRING" id="554055.A0A2P6V2P5"/>
<dbReference type="InterPro" id="IPR058923">
    <property type="entry name" value="RCC1-like_dom"/>
</dbReference>